<evidence type="ECO:0008006" key="5">
    <source>
        <dbReference type="Google" id="ProtNLM"/>
    </source>
</evidence>
<dbReference type="Pfam" id="PF02452">
    <property type="entry name" value="PemK_toxin"/>
    <property type="match status" value="1"/>
</dbReference>
<evidence type="ECO:0000256" key="1">
    <source>
        <dbReference type="ARBA" id="ARBA00007521"/>
    </source>
</evidence>
<evidence type="ECO:0000313" key="4">
    <source>
        <dbReference type="Proteomes" id="UP000573729"/>
    </source>
</evidence>
<organism evidence="3 4">
    <name type="scientific">Microbacterium marinum</name>
    <dbReference type="NCBI Taxonomy" id="421115"/>
    <lineage>
        <taxon>Bacteria</taxon>
        <taxon>Bacillati</taxon>
        <taxon>Actinomycetota</taxon>
        <taxon>Actinomycetes</taxon>
        <taxon>Micrococcales</taxon>
        <taxon>Microbacteriaceae</taxon>
        <taxon>Microbacterium</taxon>
    </lineage>
</organism>
<dbReference type="AlphaFoldDB" id="A0A7W7BTF4"/>
<gene>
    <name evidence="3" type="ORF">BKA24_002062</name>
</gene>
<keyword evidence="2" id="KW-1277">Toxin-antitoxin system</keyword>
<dbReference type="InterPro" id="IPR003477">
    <property type="entry name" value="PemK-like"/>
</dbReference>
<dbReference type="Gene3D" id="2.30.30.110">
    <property type="match status" value="1"/>
</dbReference>
<dbReference type="InterPro" id="IPR011067">
    <property type="entry name" value="Plasmid_toxin/cell-grow_inhib"/>
</dbReference>
<sequence>MGLFSRVMQLLVPQRPDAASSQIPHIVAPGGGAGSGTDGIVEVAAPGAGTLNLVYSAQPDGRPDAGEVVWGWVPYQEDPHQGKDRPLLILAPASGDRVYAMKLTSRQPADGSDHIPLGSGPWDHAGRPSWLDVDQVYLVPRRGVRREGAAVAPEVFDRVAEQLAARFGWSVSDVG</sequence>
<comment type="similarity">
    <text evidence="1">Belongs to the PemK/MazF family.</text>
</comment>
<protein>
    <recommendedName>
        <fullName evidence="5">PemK-like, MazF-like toxin of type II toxin-antitoxin system</fullName>
    </recommendedName>
</protein>
<dbReference type="GO" id="GO:0003677">
    <property type="term" value="F:DNA binding"/>
    <property type="evidence" value="ECO:0007669"/>
    <property type="project" value="InterPro"/>
</dbReference>
<evidence type="ECO:0000256" key="2">
    <source>
        <dbReference type="ARBA" id="ARBA00022649"/>
    </source>
</evidence>
<name>A0A7W7BTF4_9MICO</name>
<dbReference type="RefSeq" id="WP_184217752.1">
    <property type="nucleotide sequence ID" value="NZ_JACHMD010000001.1"/>
</dbReference>
<dbReference type="Proteomes" id="UP000573729">
    <property type="component" value="Unassembled WGS sequence"/>
</dbReference>
<comment type="caution">
    <text evidence="3">The sequence shown here is derived from an EMBL/GenBank/DDBJ whole genome shotgun (WGS) entry which is preliminary data.</text>
</comment>
<proteinExistence type="inferred from homology"/>
<dbReference type="SUPFAM" id="SSF50118">
    <property type="entry name" value="Cell growth inhibitor/plasmid maintenance toxic component"/>
    <property type="match status" value="1"/>
</dbReference>
<reference evidence="3 4" key="1">
    <citation type="submission" date="2020-08" db="EMBL/GenBank/DDBJ databases">
        <title>Sequencing the genomes of 1000 actinobacteria strains.</title>
        <authorList>
            <person name="Klenk H.-P."/>
        </authorList>
    </citation>
    <scope>NUCLEOTIDE SEQUENCE [LARGE SCALE GENOMIC DNA]</scope>
    <source>
        <strain evidence="3 4">DSM 24947</strain>
    </source>
</reference>
<dbReference type="EMBL" id="JACHMD010000001">
    <property type="protein sequence ID" value="MBB4667353.1"/>
    <property type="molecule type" value="Genomic_DNA"/>
</dbReference>
<evidence type="ECO:0000313" key="3">
    <source>
        <dbReference type="EMBL" id="MBB4667353.1"/>
    </source>
</evidence>
<accession>A0A7W7BTF4</accession>
<keyword evidence="4" id="KW-1185">Reference proteome</keyword>